<comment type="catalytic activity">
    <reaction evidence="4">
        <text>RX + glutathione = an S-substituted glutathione + a halide anion + H(+)</text>
        <dbReference type="Rhea" id="RHEA:16437"/>
        <dbReference type="ChEBI" id="CHEBI:15378"/>
        <dbReference type="ChEBI" id="CHEBI:16042"/>
        <dbReference type="ChEBI" id="CHEBI:17792"/>
        <dbReference type="ChEBI" id="CHEBI:57925"/>
        <dbReference type="ChEBI" id="CHEBI:90779"/>
        <dbReference type="EC" id="2.5.1.18"/>
    </reaction>
</comment>
<dbReference type="OMA" id="AWELCMK"/>
<accession>A0A834Z8F0</accession>
<dbReference type="PROSITE" id="PS50404">
    <property type="entry name" value="GST_NTER"/>
    <property type="match status" value="1"/>
</dbReference>
<dbReference type="EMBL" id="JABCRI010000008">
    <property type="protein sequence ID" value="KAF8401502.1"/>
    <property type="molecule type" value="Genomic_DNA"/>
</dbReference>
<keyword evidence="3" id="KW-0808">Transferase</keyword>
<comment type="similarity">
    <text evidence="1">Belongs to the GST superfamily. Phi family.</text>
</comment>
<dbReference type="PANTHER" id="PTHR43900:SF47">
    <property type="entry name" value="GLUTATHIONE S-TRANSFERASE F6-RELATED"/>
    <property type="match status" value="1"/>
</dbReference>
<dbReference type="Pfam" id="PF02798">
    <property type="entry name" value="GST_N"/>
    <property type="match status" value="1"/>
</dbReference>
<dbReference type="Gene3D" id="1.20.1050.10">
    <property type="match status" value="1"/>
</dbReference>
<evidence type="ECO:0000256" key="3">
    <source>
        <dbReference type="ARBA" id="ARBA00022679"/>
    </source>
</evidence>
<dbReference type="PANTHER" id="PTHR43900">
    <property type="entry name" value="GLUTATHIONE S-TRANSFERASE RHO"/>
    <property type="match status" value="1"/>
</dbReference>
<dbReference type="InterPro" id="IPR040079">
    <property type="entry name" value="Glutathione_S-Trfase"/>
</dbReference>
<dbReference type="EC" id="2.5.1.18" evidence="2"/>
<evidence type="ECO:0000259" key="5">
    <source>
        <dbReference type="PROSITE" id="PS50404"/>
    </source>
</evidence>
<dbReference type="GO" id="GO:0043295">
    <property type="term" value="F:glutathione binding"/>
    <property type="evidence" value="ECO:0007669"/>
    <property type="project" value="TreeGrafter"/>
</dbReference>
<evidence type="ECO:0000256" key="4">
    <source>
        <dbReference type="ARBA" id="ARBA00047960"/>
    </source>
</evidence>
<dbReference type="GO" id="GO:0004364">
    <property type="term" value="F:glutathione transferase activity"/>
    <property type="evidence" value="ECO:0007669"/>
    <property type="project" value="UniProtKB-EC"/>
</dbReference>
<name>A0A834Z8F0_TETSI</name>
<dbReference type="OrthoDB" id="422574at2759"/>
<evidence type="ECO:0000256" key="2">
    <source>
        <dbReference type="ARBA" id="ARBA00012452"/>
    </source>
</evidence>
<evidence type="ECO:0000313" key="6">
    <source>
        <dbReference type="EMBL" id="KAF8401502.1"/>
    </source>
</evidence>
<protein>
    <recommendedName>
        <fullName evidence="2">glutathione transferase</fullName>
        <ecNumber evidence="2">2.5.1.18</ecNumber>
    </recommendedName>
</protein>
<dbReference type="Gene3D" id="3.40.30.10">
    <property type="entry name" value="Glutaredoxin"/>
    <property type="match status" value="1"/>
</dbReference>
<evidence type="ECO:0000256" key="1">
    <source>
        <dbReference type="ARBA" id="ARBA00010128"/>
    </source>
</evidence>
<dbReference type="SFLD" id="SFLDS00019">
    <property type="entry name" value="Glutathione_Transferase_(cytos"/>
    <property type="match status" value="1"/>
</dbReference>
<dbReference type="CDD" id="cd03053">
    <property type="entry name" value="GST_N_Phi"/>
    <property type="match status" value="1"/>
</dbReference>
<gene>
    <name evidence="6" type="ORF">HHK36_012442</name>
</gene>
<dbReference type="GO" id="GO:0005737">
    <property type="term" value="C:cytoplasm"/>
    <property type="evidence" value="ECO:0007669"/>
    <property type="project" value="TreeGrafter"/>
</dbReference>
<dbReference type="SFLD" id="SFLDG00358">
    <property type="entry name" value="Main_(cytGST)"/>
    <property type="match status" value="1"/>
</dbReference>
<reference evidence="6 7" key="1">
    <citation type="submission" date="2020-04" db="EMBL/GenBank/DDBJ databases">
        <title>Plant Genome Project.</title>
        <authorList>
            <person name="Zhang R.-G."/>
        </authorList>
    </citation>
    <scope>NUCLEOTIDE SEQUENCE [LARGE SCALE GENOMIC DNA]</scope>
    <source>
        <strain evidence="6">YNK0</strain>
        <tissue evidence="6">Leaf</tissue>
    </source>
</reference>
<dbReference type="Proteomes" id="UP000655225">
    <property type="component" value="Unassembled WGS sequence"/>
</dbReference>
<dbReference type="AlphaFoldDB" id="A0A834Z8F0"/>
<sequence length="138" mass="15511">MAVLKVYGSALSTSSMRVFACLYEKELDFEFVHVNMRAKEHKTDSYISLNPFGKVPALESGDLKLFESRAITNYLAHEYDSGTQLIYQDSKKMAILAVWMEVGAHQFDPVASELTWELVYKPMFGTATDGAVVEENEA</sequence>
<dbReference type="InterPro" id="IPR004045">
    <property type="entry name" value="Glutathione_S-Trfase_N"/>
</dbReference>
<comment type="caution">
    <text evidence="6">The sequence shown here is derived from an EMBL/GenBank/DDBJ whole genome shotgun (WGS) entry which is preliminary data.</text>
</comment>
<feature type="domain" description="GST N-terminal" evidence="5">
    <location>
        <begin position="2"/>
        <end position="83"/>
    </location>
</feature>
<evidence type="ECO:0000313" key="7">
    <source>
        <dbReference type="Proteomes" id="UP000655225"/>
    </source>
</evidence>
<organism evidence="6 7">
    <name type="scientific">Tetracentron sinense</name>
    <name type="common">Spur-leaf</name>
    <dbReference type="NCBI Taxonomy" id="13715"/>
    <lineage>
        <taxon>Eukaryota</taxon>
        <taxon>Viridiplantae</taxon>
        <taxon>Streptophyta</taxon>
        <taxon>Embryophyta</taxon>
        <taxon>Tracheophyta</taxon>
        <taxon>Spermatophyta</taxon>
        <taxon>Magnoliopsida</taxon>
        <taxon>Trochodendrales</taxon>
        <taxon>Trochodendraceae</taxon>
        <taxon>Tetracentron</taxon>
    </lineage>
</organism>
<dbReference type="InterPro" id="IPR036249">
    <property type="entry name" value="Thioredoxin-like_sf"/>
</dbReference>
<proteinExistence type="inferred from homology"/>
<keyword evidence="7" id="KW-1185">Reference proteome</keyword>
<dbReference type="SUPFAM" id="SSF52833">
    <property type="entry name" value="Thioredoxin-like"/>
    <property type="match status" value="1"/>
</dbReference>
<dbReference type="GO" id="GO:0006749">
    <property type="term" value="P:glutathione metabolic process"/>
    <property type="evidence" value="ECO:0007669"/>
    <property type="project" value="TreeGrafter"/>
</dbReference>
<dbReference type="FunFam" id="3.40.30.10:FF:000016">
    <property type="entry name" value="Glutathione S-transferase F2"/>
    <property type="match status" value="1"/>
</dbReference>